<keyword evidence="2" id="KW-1185">Reference proteome</keyword>
<comment type="caution">
    <text evidence="1">The sequence shown here is derived from an EMBL/GenBank/DDBJ whole genome shotgun (WGS) entry which is preliminary data.</text>
</comment>
<reference evidence="1" key="1">
    <citation type="journal article" date="2020" name="J Insects Food Feed">
        <title>The yellow mealworm (Tenebrio molitor) genome: a resource for the emerging insects as food and feed industry.</title>
        <authorList>
            <person name="Eriksson T."/>
            <person name="Andere A."/>
            <person name="Kelstrup H."/>
            <person name="Emery V."/>
            <person name="Picard C."/>
        </authorList>
    </citation>
    <scope>NUCLEOTIDE SEQUENCE</scope>
    <source>
        <strain evidence="1">Stoneville</strain>
        <tissue evidence="1">Whole head</tissue>
    </source>
</reference>
<organism evidence="1 2">
    <name type="scientific">Tenebrio molitor</name>
    <name type="common">Yellow mealworm beetle</name>
    <dbReference type="NCBI Taxonomy" id="7067"/>
    <lineage>
        <taxon>Eukaryota</taxon>
        <taxon>Metazoa</taxon>
        <taxon>Ecdysozoa</taxon>
        <taxon>Arthropoda</taxon>
        <taxon>Hexapoda</taxon>
        <taxon>Insecta</taxon>
        <taxon>Pterygota</taxon>
        <taxon>Neoptera</taxon>
        <taxon>Endopterygota</taxon>
        <taxon>Coleoptera</taxon>
        <taxon>Polyphaga</taxon>
        <taxon>Cucujiformia</taxon>
        <taxon>Tenebrionidae</taxon>
        <taxon>Tenebrio</taxon>
    </lineage>
</organism>
<accession>A0A8J6HGB1</accession>
<proteinExistence type="predicted"/>
<gene>
    <name evidence="1" type="ORF">GEV33_008635</name>
</gene>
<sequence length="150" mass="16917">MCKVSYYLSDDRTVVVSAVIVLKLGSIMRSESDNEGLFVRSSPDLRFGVWNIFSLGASLRELLNNIESPIKHNNAHAQQDNLQERVLQVDFNEHFYDYRISMRSFNADTCDNYTLRGLDSPELRVQIAELWTGAASPLPSLRPTPALGPN</sequence>
<evidence type="ECO:0000313" key="2">
    <source>
        <dbReference type="Proteomes" id="UP000719412"/>
    </source>
</evidence>
<dbReference type="AlphaFoldDB" id="A0A8J6HGB1"/>
<name>A0A8J6HGB1_TENMO</name>
<dbReference type="Proteomes" id="UP000719412">
    <property type="component" value="Unassembled WGS sequence"/>
</dbReference>
<dbReference type="EMBL" id="JABDTM020024569">
    <property type="protein sequence ID" value="KAH0814156.1"/>
    <property type="molecule type" value="Genomic_DNA"/>
</dbReference>
<reference evidence="1" key="2">
    <citation type="submission" date="2021-08" db="EMBL/GenBank/DDBJ databases">
        <authorList>
            <person name="Eriksson T."/>
        </authorList>
    </citation>
    <scope>NUCLEOTIDE SEQUENCE</scope>
    <source>
        <strain evidence="1">Stoneville</strain>
        <tissue evidence="1">Whole head</tissue>
    </source>
</reference>
<protein>
    <submittedName>
        <fullName evidence="1">Uncharacterized protein</fullName>
    </submittedName>
</protein>
<evidence type="ECO:0000313" key="1">
    <source>
        <dbReference type="EMBL" id="KAH0814156.1"/>
    </source>
</evidence>